<dbReference type="InterPro" id="IPR009057">
    <property type="entry name" value="Homeodomain-like_sf"/>
</dbReference>
<dbReference type="InterPro" id="IPR001647">
    <property type="entry name" value="HTH_TetR"/>
</dbReference>
<dbReference type="Pfam" id="PF00440">
    <property type="entry name" value="TetR_N"/>
    <property type="match status" value="1"/>
</dbReference>
<evidence type="ECO:0000313" key="6">
    <source>
        <dbReference type="EMBL" id="MCK2216907.1"/>
    </source>
</evidence>
<dbReference type="RefSeq" id="WP_242383687.1">
    <property type="nucleotide sequence ID" value="NZ_JAKRKC020000001.1"/>
</dbReference>
<keyword evidence="3" id="KW-0804">Transcription</keyword>
<dbReference type="SUPFAM" id="SSF46689">
    <property type="entry name" value="Homeodomain-like"/>
    <property type="match status" value="1"/>
</dbReference>
<evidence type="ECO:0000256" key="1">
    <source>
        <dbReference type="ARBA" id="ARBA00023015"/>
    </source>
</evidence>
<accession>A0ABT0FX51</accession>
<evidence type="ECO:0000256" key="4">
    <source>
        <dbReference type="PROSITE-ProRule" id="PRU00335"/>
    </source>
</evidence>
<sequence>MSQGRQAAHTRRLIRRTLIELVEEKGFADVSVADIAHRAMIDRSTFYRHYRDKDDLVEQIFNEIAGEPGAGGEAPGGGTPDRIGWWTEMFEHFGRHAELYRALLGPGGSPVFAARLRERCAQVARRRMRVMSGPEGAGEPGVPEDLVFVLAANLIVGTAAWWLDSPLRYTPGQMARAVVRLLGEHHFEVLGLGRELAVEGDLVGGD</sequence>
<dbReference type="EMBL" id="JAKRKC020000001">
    <property type="protein sequence ID" value="MCK2216907.1"/>
    <property type="molecule type" value="Genomic_DNA"/>
</dbReference>
<name>A0ABT0FX51_9ACTN</name>
<dbReference type="PROSITE" id="PS50977">
    <property type="entry name" value="HTH_TETR_2"/>
    <property type="match status" value="1"/>
</dbReference>
<gene>
    <name evidence="6" type="ORF">MF672_024390</name>
</gene>
<dbReference type="PANTHER" id="PTHR30055">
    <property type="entry name" value="HTH-TYPE TRANSCRIPTIONAL REGULATOR RUTR"/>
    <property type="match status" value="1"/>
</dbReference>
<protein>
    <submittedName>
        <fullName evidence="6">TetR/AcrR family transcriptional regulator</fullName>
    </submittedName>
</protein>
<evidence type="ECO:0000313" key="7">
    <source>
        <dbReference type="Proteomes" id="UP001317259"/>
    </source>
</evidence>
<dbReference type="Gene3D" id="1.10.357.10">
    <property type="entry name" value="Tetracycline Repressor, domain 2"/>
    <property type="match status" value="1"/>
</dbReference>
<keyword evidence="1" id="KW-0805">Transcription regulation</keyword>
<dbReference type="PRINTS" id="PR00455">
    <property type="entry name" value="HTHTETR"/>
</dbReference>
<comment type="caution">
    <text evidence="6">The sequence shown here is derived from an EMBL/GenBank/DDBJ whole genome shotgun (WGS) entry which is preliminary data.</text>
</comment>
<feature type="DNA-binding region" description="H-T-H motif" evidence="4">
    <location>
        <begin position="31"/>
        <end position="50"/>
    </location>
</feature>
<evidence type="ECO:0000259" key="5">
    <source>
        <dbReference type="PROSITE" id="PS50977"/>
    </source>
</evidence>
<proteinExistence type="predicted"/>
<keyword evidence="7" id="KW-1185">Reference proteome</keyword>
<keyword evidence="2 4" id="KW-0238">DNA-binding</keyword>
<reference evidence="6 7" key="1">
    <citation type="submission" date="2022-04" db="EMBL/GenBank/DDBJ databases">
        <title>Genome draft of Actinomadura sp. ATCC 31491.</title>
        <authorList>
            <person name="Shi X."/>
            <person name="Du Y."/>
        </authorList>
    </citation>
    <scope>NUCLEOTIDE SEQUENCE [LARGE SCALE GENOMIC DNA]</scope>
    <source>
        <strain evidence="6 7">ATCC 31491</strain>
    </source>
</reference>
<evidence type="ECO:0000256" key="3">
    <source>
        <dbReference type="ARBA" id="ARBA00023163"/>
    </source>
</evidence>
<dbReference type="PANTHER" id="PTHR30055:SF234">
    <property type="entry name" value="HTH-TYPE TRANSCRIPTIONAL REGULATOR BETI"/>
    <property type="match status" value="1"/>
</dbReference>
<dbReference type="Proteomes" id="UP001317259">
    <property type="component" value="Unassembled WGS sequence"/>
</dbReference>
<feature type="domain" description="HTH tetR-type" evidence="5">
    <location>
        <begin position="8"/>
        <end position="68"/>
    </location>
</feature>
<dbReference type="InterPro" id="IPR050109">
    <property type="entry name" value="HTH-type_TetR-like_transc_reg"/>
</dbReference>
<evidence type="ECO:0000256" key="2">
    <source>
        <dbReference type="ARBA" id="ARBA00023125"/>
    </source>
</evidence>
<organism evidence="6 7">
    <name type="scientific">Actinomadura luzonensis</name>
    <dbReference type="NCBI Taxonomy" id="2805427"/>
    <lineage>
        <taxon>Bacteria</taxon>
        <taxon>Bacillati</taxon>
        <taxon>Actinomycetota</taxon>
        <taxon>Actinomycetes</taxon>
        <taxon>Streptosporangiales</taxon>
        <taxon>Thermomonosporaceae</taxon>
        <taxon>Actinomadura</taxon>
    </lineage>
</organism>